<dbReference type="EMBL" id="CP009761">
    <property type="protein sequence ID" value="AIZ35874.1"/>
    <property type="molecule type" value="Genomic_DNA"/>
</dbReference>
<evidence type="ECO:0008006" key="4">
    <source>
        <dbReference type="Google" id="ProtNLM"/>
    </source>
</evidence>
<organism evidence="2 3">
    <name type="scientific">Parvimonas micra</name>
    <dbReference type="NCBI Taxonomy" id="33033"/>
    <lineage>
        <taxon>Bacteria</taxon>
        <taxon>Bacillati</taxon>
        <taxon>Bacillota</taxon>
        <taxon>Tissierellia</taxon>
        <taxon>Tissierellales</taxon>
        <taxon>Peptoniphilaceae</taxon>
        <taxon>Parvimonas</taxon>
    </lineage>
</organism>
<accession>A0A0B4RZZ3</accession>
<feature type="transmembrane region" description="Helical" evidence="1">
    <location>
        <begin position="17"/>
        <end position="39"/>
    </location>
</feature>
<sequence length="245" mass="27136">MNRVFKYDGFKLQKSKFWWICTLITMALTCFSIFSASALSSKLGQKAFSFSQYRIITNPTTFIFLIIVCIFIGSDFKTGTIKNVASKGIKRPEIVLSKLIWNFILAIAFMILSVLSGLIAVILFTKTSIKSDDLVEIIKLTAIAILALCAFASIFTLISFMVKSSGAAIAISIIVSLVLNVFVSLLETIFFKSGNLSRLFPFFISNITGGGATQKSTTIFIIAMFVWIIVCSVLSILFFQKQDIK</sequence>
<dbReference type="GO" id="GO:0140359">
    <property type="term" value="F:ABC-type transporter activity"/>
    <property type="evidence" value="ECO:0007669"/>
    <property type="project" value="InterPro"/>
</dbReference>
<dbReference type="STRING" id="33033.NW74_00025"/>
<keyword evidence="1" id="KW-0812">Transmembrane</keyword>
<evidence type="ECO:0000256" key="1">
    <source>
        <dbReference type="SAM" id="Phobius"/>
    </source>
</evidence>
<keyword evidence="1" id="KW-1133">Transmembrane helix</keyword>
<proteinExistence type="predicted"/>
<dbReference type="RefSeq" id="WP_041953123.1">
    <property type="nucleotide sequence ID" value="NZ_CP009761.1"/>
</dbReference>
<feature type="transmembrane region" description="Helical" evidence="1">
    <location>
        <begin position="219"/>
        <end position="239"/>
    </location>
</feature>
<keyword evidence="1" id="KW-0472">Membrane</keyword>
<evidence type="ECO:0000313" key="2">
    <source>
        <dbReference type="EMBL" id="AIZ35874.1"/>
    </source>
</evidence>
<reference evidence="2 3" key="1">
    <citation type="submission" date="2014-10" db="EMBL/GenBank/DDBJ databases">
        <title>Complete genome sequence of Parvimonas micra KCOM 1535 (= ChDC B708).</title>
        <authorList>
            <person name="Kook J.-K."/>
            <person name="Park S.-N."/>
            <person name="Lim Y.K."/>
            <person name="Roh H."/>
        </authorList>
    </citation>
    <scope>NUCLEOTIDE SEQUENCE [LARGE SCALE GENOMIC DNA]</scope>
    <source>
        <strain evidence="3">KCOM 1535 / ChDC B708</strain>
    </source>
</reference>
<feature type="transmembrane region" description="Helical" evidence="1">
    <location>
        <begin position="137"/>
        <end position="160"/>
    </location>
</feature>
<dbReference type="OrthoDB" id="2388369at2"/>
<keyword evidence="3" id="KW-1185">Reference proteome</keyword>
<feature type="transmembrane region" description="Helical" evidence="1">
    <location>
        <begin position="99"/>
        <end position="125"/>
    </location>
</feature>
<protein>
    <recommendedName>
        <fullName evidence="4">ABC transporter permease</fullName>
    </recommendedName>
</protein>
<gene>
    <name evidence="2" type="ORF">NW74_00025</name>
</gene>
<dbReference type="Proteomes" id="UP000031386">
    <property type="component" value="Chromosome"/>
</dbReference>
<dbReference type="PANTHER" id="PTHR37305">
    <property type="entry name" value="INTEGRAL MEMBRANE PROTEIN-RELATED"/>
    <property type="match status" value="1"/>
</dbReference>
<dbReference type="PANTHER" id="PTHR37305:SF1">
    <property type="entry name" value="MEMBRANE PROTEIN"/>
    <property type="match status" value="1"/>
</dbReference>
<dbReference type="Pfam" id="PF12730">
    <property type="entry name" value="ABC2_membrane_4"/>
    <property type="match status" value="1"/>
</dbReference>
<feature type="transmembrane region" description="Helical" evidence="1">
    <location>
        <begin position="59"/>
        <end position="78"/>
    </location>
</feature>
<evidence type="ECO:0000313" key="3">
    <source>
        <dbReference type="Proteomes" id="UP000031386"/>
    </source>
</evidence>
<dbReference type="AlphaFoldDB" id="A0A0B4RZZ3"/>
<name>A0A0B4RZZ3_9FIRM</name>
<dbReference type="GO" id="GO:0005886">
    <property type="term" value="C:plasma membrane"/>
    <property type="evidence" value="ECO:0007669"/>
    <property type="project" value="UniProtKB-SubCell"/>
</dbReference>
<feature type="transmembrane region" description="Helical" evidence="1">
    <location>
        <begin position="167"/>
        <end position="191"/>
    </location>
</feature>
<dbReference type="KEGG" id="pmic:NW74_00025"/>